<accession>A0A8C9CWU3</accession>
<keyword evidence="3" id="KW-1185">Reference proteome</keyword>
<evidence type="ECO:0000313" key="3">
    <source>
        <dbReference type="Proteomes" id="UP000694554"/>
    </source>
</evidence>
<dbReference type="InterPro" id="IPR036051">
    <property type="entry name" value="KRAB_dom_sf"/>
</dbReference>
<dbReference type="InterPro" id="IPR050169">
    <property type="entry name" value="Krueppel_C2H2_ZnF"/>
</dbReference>
<dbReference type="GO" id="GO:0006355">
    <property type="term" value="P:regulation of DNA-templated transcription"/>
    <property type="evidence" value="ECO:0007669"/>
    <property type="project" value="InterPro"/>
</dbReference>
<feature type="domain" description="KRAB" evidence="1">
    <location>
        <begin position="4"/>
        <end position="100"/>
    </location>
</feature>
<dbReference type="PANTHER" id="PTHR23232:SF158">
    <property type="entry name" value="KRAB DOMAIN-CONTAINING PROTEIN 5"/>
    <property type="match status" value="1"/>
</dbReference>
<dbReference type="InterPro" id="IPR001909">
    <property type="entry name" value="KRAB"/>
</dbReference>
<sequence>MAQLTFKDVAIEFSQEEWECLDPAQRALYRDVMLETYRNLVSLGEDNFPPEIGICPYVSLHFPLCASWEPLFCLTDLKSLLIQTWKASGCSLRSLSLPFPLMACAVHDTSGVVPELTCI</sequence>
<dbReference type="Pfam" id="PF01352">
    <property type="entry name" value="KRAB"/>
    <property type="match status" value="1"/>
</dbReference>
<reference evidence="2" key="1">
    <citation type="submission" date="2019-08" db="EMBL/GenBank/DDBJ databases">
        <title>Phocoena sinus (Vaquita) genome, mPhoSin1, primary haplotype.</title>
        <authorList>
            <person name="Morin P."/>
            <person name="Mountcastle J."/>
            <person name="Fungtammasan C."/>
            <person name="Rhie A."/>
            <person name="Rojas-Bracho L."/>
            <person name="Smith C.R."/>
            <person name="Taylor B.L."/>
            <person name="Gulland F.M.D."/>
            <person name="Musser W."/>
            <person name="Houck M."/>
            <person name="Haase B."/>
            <person name="Paez S."/>
            <person name="Howe K."/>
            <person name="Torrance J."/>
            <person name="Formenti G."/>
            <person name="Phillippy A."/>
            <person name="Ryder O."/>
            <person name="Jarvis E.D."/>
            <person name="Fedrigo O."/>
        </authorList>
    </citation>
    <scope>NUCLEOTIDE SEQUENCE [LARGE SCALE GENOMIC DNA]</scope>
</reference>
<reference evidence="2" key="2">
    <citation type="submission" date="2025-08" db="UniProtKB">
        <authorList>
            <consortium name="Ensembl"/>
        </authorList>
    </citation>
    <scope>IDENTIFICATION</scope>
</reference>
<dbReference type="PROSITE" id="PS50805">
    <property type="entry name" value="KRAB"/>
    <property type="match status" value="1"/>
</dbReference>
<dbReference type="GeneTree" id="ENSGT00940000160770"/>
<dbReference type="SMART" id="SM00349">
    <property type="entry name" value="KRAB"/>
    <property type="match status" value="1"/>
</dbReference>
<proteinExistence type="predicted"/>
<organism evidence="2 3">
    <name type="scientific">Phocoena sinus</name>
    <name type="common">Vaquita</name>
    <dbReference type="NCBI Taxonomy" id="42100"/>
    <lineage>
        <taxon>Eukaryota</taxon>
        <taxon>Metazoa</taxon>
        <taxon>Chordata</taxon>
        <taxon>Craniata</taxon>
        <taxon>Vertebrata</taxon>
        <taxon>Euteleostomi</taxon>
        <taxon>Mammalia</taxon>
        <taxon>Eutheria</taxon>
        <taxon>Laurasiatheria</taxon>
        <taxon>Artiodactyla</taxon>
        <taxon>Whippomorpha</taxon>
        <taxon>Cetacea</taxon>
        <taxon>Odontoceti</taxon>
        <taxon>Phocoenidae</taxon>
        <taxon>Phocoena</taxon>
    </lineage>
</organism>
<reference evidence="2" key="3">
    <citation type="submission" date="2025-09" db="UniProtKB">
        <authorList>
            <consortium name="Ensembl"/>
        </authorList>
    </citation>
    <scope>IDENTIFICATION</scope>
</reference>
<dbReference type="Gene3D" id="6.10.140.140">
    <property type="match status" value="1"/>
</dbReference>
<dbReference type="PANTHER" id="PTHR23232">
    <property type="entry name" value="KRAB DOMAIN C2H2 ZINC FINGER"/>
    <property type="match status" value="1"/>
</dbReference>
<name>A0A8C9CWU3_PHOSS</name>
<dbReference type="CDD" id="cd07765">
    <property type="entry name" value="KRAB_A-box"/>
    <property type="match status" value="1"/>
</dbReference>
<evidence type="ECO:0000313" key="2">
    <source>
        <dbReference type="Ensembl" id="ENSPSNP00000024204.1"/>
    </source>
</evidence>
<dbReference type="Proteomes" id="UP000694554">
    <property type="component" value="Chromosome 19"/>
</dbReference>
<dbReference type="SUPFAM" id="SSF109640">
    <property type="entry name" value="KRAB domain (Kruppel-associated box)"/>
    <property type="match status" value="1"/>
</dbReference>
<dbReference type="AlphaFoldDB" id="A0A8C9CWU3"/>
<dbReference type="Ensembl" id="ENSPSNT00000027229.1">
    <property type="protein sequence ID" value="ENSPSNP00000024204.1"/>
    <property type="gene ID" value="ENSPSNG00000017710.1"/>
</dbReference>
<evidence type="ECO:0000259" key="1">
    <source>
        <dbReference type="PROSITE" id="PS50805"/>
    </source>
</evidence>
<protein>
    <recommendedName>
        <fullName evidence="1">KRAB domain-containing protein</fullName>
    </recommendedName>
</protein>